<gene>
    <name evidence="1" type="ORF">LTS18_007805</name>
</gene>
<evidence type="ECO:0000313" key="1">
    <source>
        <dbReference type="EMBL" id="KAK3078322.1"/>
    </source>
</evidence>
<name>A0ACC3DNN7_9PEZI</name>
<dbReference type="EMBL" id="JAWDJW010001997">
    <property type="protein sequence ID" value="KAK3078322.1"/>
    <property type="molecule type" value="Genomic_DNA"/>
</dbReference>
<proteinExistence type="predicted"/>
<organism evidence="1 2">
    <name type="scientific">Coniosporium uncinatum</name>
    <dbReference type="NCBI Taxonomy" id="93489"/>
    <lineage>
        <taxon>Eukaryota</taxon>
        <taxon>Fungi</taxon>
        <taxon>Dikarya</taxon>
        <taxon>Ascomycota</taxon>
        <taxon>Pezizomycotina</taxon>
        <taxon>Dothideomycetes</taxon>
        <taxon>Dothideomycetes incertae sedis</taxon>
        <taxon>Coniosporium</taxon>
    </lineage>
</organism>
<dbReference type="Proteomes" id="UP001186974">
    <property type="component" value="Unassembled WGS sequence"/>
</dbReference>
<accession>A0ACC3DNN7</accession>
<comment type="caution">
    <text evidence="1">The sequence shown here is derived from an EMBL/GenBank/DDBJ whole genome shotgun (WGS) entry which is preliminary data.</text>
</comment>
<keyword evidence="2" id="KW-1185">Reference proteome</keyword>
<reference evidence="1" key="1">
    <citation type="submission" date="2024-09" db="EMBL/GenBank/DDBJ databases">
        <title>Black Yeasts Isolated from many extreme environments.</title>
        <authorList>
            <person name="Coleine C."/>
            <person name="Stajich J.E."/>
            <person name="Selbmann L."/>
        </authorList>
    </citation>
    <scope>NUCLEOTIDE SEQUENCE</scope>
    <source>
        <strain evidence="1">CCFEE 5737</strain>
    </source>
</reference>
<sequence>MINVLPPSPSPSHAAENEQNAEDDLPRPSFTTQPDGTAAAEAQLPNPPRPHPLANVQIDSALRVIDQRTLYRVLAIRDRQIWRLWPPGRKIRREYQLMYLNGDHAHEITNFGHLRRRWTDGRGLEQVYGTISDCEGRRRARGRGSLLLLRQDDVEQEGGVNGERFDVVNGVRIGAPSGLTSSDGSEFSDFRPV</sequence>
<evidence type="ECO:0000313" key="2">
    <source>
        <dbReference type="Proteomes" id="UP001186974"/>
    </source>
</evidence>
<protein>
    <submittedName>
        <fullName evidence="1">Uncharacterized protein</fullName>
    </submittedName>
</protein>